<evidence type="ECO:0000313" key="2">
    <source>
        <dbReference type="Proteomes" id="UP000196355"/>
    </source>
</evidence>
<reference evidence="2" key="1">
    <citation type="submission" date="2017-02" db="EMBL/GenBank/DDBJ databases">
        <authorList>
            <person name="Tetz G."/>
            <person name="Tetz V."/>
        </authorList>
    </citation>
    <scope>NUCLEOTIDE SEQUENCE [LARGE SCALE GENOMIC DNA]</scope>
    <source>
        <strain evidence="2">VT16-26</strain>
    </source>
</reference>
<evidence type="ECO:0000313" key="1">
    <source>
        <dbReference type="EMBL" id="OVE57460.1"/>
    </source>
</evidence>
<keyword evidence="2" id="KW-1185">Reference proteome</keyword>
<comment type="caution">
    <text evidence="1">The sequence shown here is derived from an EMBL/GenBank/DDBJ whole genome shotgun (WGS) entry which is preliminary data.</text>
</comment>
<protein>
    <submittedName>
        <fullName evidence="1">Uncharacterized protein</fullName>
    </submittedName>
</protein>
<dbReference type="Proteomes" id="UP000196355">
    <property type="component" value="Unassembled WGS sequence"/>
</dbReference>
<sequence>MHRIISTVKSLLFVENEHVLKVSFIFYELKKDNFHPVLGRYFVLFWKITIMNHKIKIALALITGGTLVYLSRKMKSAKNESKTFLGEDDNNYQKNETYFTADGKMYKNGKEVHLKTPEISEKSVNRNFQNDRIQKNYEVHPQNVGYHHKGTRHH</sequence>
<dbReference type="AlphaFoldDB" id="A0A202C155"/>
<gene>
    <name evidence="1" type="ORF">B0E34_09885</name>
</gene>
<organism evidence="1 2">
    <name type="scientific">Chryseobacterium mucoviscidosis</name>
    <dbReference type="NCBI Taxonomy" id="1945581"/>
    <lineage>
        <taxon>Bacteria</taxon>
        <taxon>Pseudomonadati</taxon>
        <taxon>Bacteroidota</taxon>
        <taxon>Flavobacteriia</taxon>
        <taxon>Flavobacteriales</taxon>
        <taxon>Weeksellaceae</taxon>
        <taxon>Chryseobacterium group</taxon>
        <taxon>Chryseobacterium</taxon>
    </lineage>
</organism>
<dbReference type="EMBL" id="MVAG01000114">
    <property type="protein sequence ID" value="OVE57460.1"/>
    <property type="molecule type" value="Genomic_DNA"/>
</dbReference>
<name>A0A202C155_9FLAO</name>
<proteinExistence type="predicted"/>
<accession>A0A202C155</accession>